<proteinExistence type="predicted"/>
<dbReference type="Proteomes" id="UP000053105">
    <property type="component" value="Unassembled WGS sequence"/>
</dbReference>
<accession>A0A0M9A336</accession>
<dbReference type="AlphaFoldDB" id="A0A0M9A336"/>
<sequence>MAKIASDSRFGEWINQTIKKIVSRKLRKLTLRHLVTLAQQSKLGPRAFELQISDNRLSKPRISPVLNREEPSNATTHDVMTISVV</sequence>
<evidence type="ECO:0000313" key="1">
    <source>
        <dbReference type="EMBL" id="KOX76237.1"/>
    </source>
</evidence>
<name>A0A0M9A336_9HYME</name>
<evidence type="ECO:0000313" key="2">
    <source>
        <dbReference type="Proteomes" id="UP000053105"/>
    </source>
</evidence>
<dbReference type="EMBL" id="KQ435750">
    <property type="protein sequence ID" value="KOX76237.1"/>
    <property type="molecule type" value="Genomic_DNA"/>
</dbReference>
<organism evidence="1 2">
    <name type="scientific">Melipona quadrifasciata</name>
    <dbReference type="NCBI Taxonomy" id="166423"/>
    <lineage>
        <taxon>Eukaryota</taxon>
        <taxon>Metazoa</taxon>
        <taxon>Ecdysozoa</taxon>
        <taxon>Arthropoda</taxon>
        <taxon>Hexapoda</taxon>
        <taxon>Insecta</taxon>
        <taxon>Pterygota</taxon>
        <taxon>Neoptera</taxon>
        <taxon>Endopterygota</taxon>
        <taxon>Hymenoptera</taxon>
        <taxon>Apocrita</taxon>
        <taxon>Aculeata</taxon>
        <taxon>Apoidea</taxon>
        <taxon>Anthophila</taxon>
        <taxon>Apidae</taxon>
        <taxon>Melipona</taxon>
    </lineage>
</organism>
<protein>
    <submittedName>
        <fullName evidence="1">Uncharacterized protein</fullName>
    </submittedName>
</protein>
<reference evidence="1 2" key="1">
    <citation type="submission" date="2015-07" db="EMBL/GenBank/DDBJ databases">
        <title>The genome of Melipona quadrifasciata.</title>
        <authorList>
            <person name="Pan H."/>
            <person name="Kapheim K."/>
        </authorList>
    </citation>
    <scope>NUCLEOTIDE SEQUENCE [LARGE SCALE GENOMIC DNA]</scope>
    <source>
        <strain evidence="1">0111107301</strain>
        <tissue evidence="1">Whole body</tissue>
    </source>
</reference>
<gene>
    <name evidence="1" type="ORF">WN51_11566</name>
</gene>
<keyword evidence="2" id="KW-1185">Reference proteome</keyword>